<evidence type="ECO:0000313" key="1">
    <source>
        <dbReference type="EMBL" id="GAA6145397.1"/>
    </source>
</evidence>
<sequence>MSFLKTVVLISVVFTLSACSWLGKKDERRYLSDIGTLTVRTASNEPLGVDHKDVIRSYKSYLEVGTDPEMRVRVAHRIAGLKLQWDEVRLDEFGDDIDSMVAEDREMAEASIGDYEALLSLYPDRIDNDAIYYQLAKAYSLAGRTNQAIAVLEELTARYPESIYYLESQFRLGRMLYNVRDYEASEMRFEQVVAFGDQGNPYYLDAQYFGGWALFKQNRLEDSLLAFTEMIEEHFPDDETLMAAEGAELEVLNDSLRIMALMFDYLGDWTEIARFYDEHGSRYFEYRIYAELSNQYYEKKYFKSSASTLRAFVDRFPDDDRAPLYYRRLISGYEKAGYPQLRRKHKKIFIERFGVGSPYWNSHGEDVRTLITVALGDYIWDLATFAHGWGQQSSSKSQKRERLTEAADWYREYIRSFPKAPDAVKAHFLLAEISYEIGNFDDARNNYEIVAYQYPFYENAAEAGYAALLAYNKYRPTPEDALRWRQLTVASAKRFVLEFPEDERRGTVLVNTAEMLLGDEYYEQALSTARLAQKSGVELPPRYSYGASLVQGHSAFELGEFAEAEGALLAASEYTELTRKERGELRQKAAAAIYKQGEAAQESNPEEAVAQWLRLADVVPESNLRENAEYDAATLLMQVADYPRAQEVLLAFRDTYPKSEFSADIRSKLIIAYEEQGEWRQAAFELQSVSDSGSNDEEKRIAAFQSAEYFEKAEDYDNAIVMYRRYAHTYKRPFDPAIEAHYKLDQIYAKLEEEEKRRFWLDKIISLHLRAGEDQTDRSRYLASQAAFELGEFDRNKFDSISISLPLAKSIVRKNNAMQGALKRYTQAVEMEVLEFTTPSTYHIGEMYAKFSRGLLESERPAGMDELEEEEYTFLLEDQAFPLEEAAIDIHQTNIGRTYDGLYDEWVKKSFDSMAVLMPGQYDKQEQAVSYVDQIR</sequence>
<proteinExistence type="predicted"/>
<keyword evidence="2" id="KW-1185">Reference proteome</keyword>
<dbReference type="InterPro" id="IPR019734">
    <property type="entry name" value="TPR_rpt"/>
</dbReference>
<dbReference type="PROSITE" id="PS51257">
    <property type="entry name" value="PROKAR_LIPOPROTEIN"/>
    <property type="match status" value="1"/>
</dbReference>
<dbReference type="RefSeq" id="WP_353294351.1">
    <property type="nucleotide sequence ID" value="NZ_BAABWH010000003.1"/>
</dbReference>
<gene>
    <name evidence="1" type="ORF">NBRC116585_15150</name>
</gene>
<name>A0ABP9ZZ20_9GAMM</name>
<dbReference type="Gene3D" id="1.25.40.10">
    <property type="entry name" value="Tetratricopeptide repeat domain"/>
    <property type="match status" value="3"/>
</dbReference>
<dbReference type="SUPFAM" id="SSF48452">
    <property type="entry name" value="TPR-like"/>
    <property type="match status" value="3"/>
</dbReference>
<dbReference type="Proteomes" id="UP001481413">
    <property type="component" value="Unassembled WGS sequence"/>
</dbReference>
<accession>A0ABP9ZZ20</accession>
<dbReference type="EMBL" id="BAABWH010000003">
    <property type="protein sequence ID" value="GAA6145397.1"/>
    <property type="molecule type" value="Genomic_DNA"/>
</dbReference>
<dbReference type="SMART" id="SM00028">
    <property type="entry name" value="TPR"/>
    <property type="match status" value="5"/>
</dbReference>
<protein>
    <submittedName>
        <fullName evidence="1">Tetratricopeptide repeat protein</fullName>
    </submittedName>
</protein>
<dbReference type="InterPro" id="IPR011990">
    <property type="entry name" value="TPR-like_helical_dom_sf"/>
</dbReference>
<dbReference type="Pfam" id="PF13432">
    <property type="entry name" value="TPR_16"/>
    <property type="match status" value="1"/>
</dbReference>
<comment type="caution">
    <text evidence="1">The sequence shown here is derived from an EMBL/GenBank/DDBJ whole genome shotgun (WGS) entry which is preliminary data.</text>
</comment>
<organism evidence="1 2">
    <name type="scientific">Thalassolituus maritimus</name>
    <dbReference type="NCBI Taxonomy" id="484498"/>
    <lineage>
        <taxon>Bacteria</taxon>
        <taxon>Pseudomonadati</taxon>
        <taxon>Pseudomonadota</taxon>
        <taxon>Gammaproteobacteria</taxon>
        <taxon>Oceanospirillales</taxon>
        <taxon>Oceanospirillaceae</taxon>
        <taxon>Thalassolituus</taxon>
    </lineage>
</organism>
<reference evidence="1 2" key="1">
    <citation type="submission" date="2024-04" db="EMBL/GenBank/DDBJ databases">
        <title>Draft genome sequence of Thalassolituus maritimus NBRC 116585.</title>
        <authorList>
            <person name="Miyakawa T."/>
            <person name="Kusuya Y."/>
            <person name="Miura T."/>
        </authorList>
    </citation>
    <scope>NUCLEOTIDE SEQUENCE [LARGE SCALE GENOMIC DNA]</scope>
    <source>
        <strain evidence="1 2">5NW40-0001</strain>
    </source>
</reference>
<dbReference type="Pfam" id="PF14559">
    <property type="entry name" value="TPR_19"/>
    <property type="match status" value="1"/>
</dbReference>
<evidence type="ECO:0000313" key="2">
    <source>
        <dbReference type="Proteomes" id="UP001481413"/>
    </source>
</evidence>